<proteinExistence type="predicted"/>
<organism evidence="1 2">
    <name type="scientific">Paraglomus occultum</name>
    <dbReference type="NCBI Taxonomy" id="144539"/>
    <lineage>
        <taxon>Eukaryota</taxon>
        <taxon>Fungi</taxon>
        <taxon>Fungi incertae sedis</taxon>
        <taxon>Mucoromycota</taxon>
        <taxon>Glomeromycotina</taxon>
        <taxon>Glomeromycetes</taxon>
        <taxon>Paraglomerales</taxon>
        <taxon>Paraglomeraceae</taxon>
        <taxon>Paraglomus</taxon>
    </lineage>
</organism>
<dbReference type="OrthoDB" id="2307202at2759"/>
<protein>
    <submittedName>
        <fullName evidence="1">11277_t:CDS:1</fullName>
    </submittedName>
</protein>
<sequence length="89" mass="10088">SFILSIGSLLGVERFTLSEFNEDQTVAIKPAHSNDLIDGYNLISWRDYGGYQSTTDSFLSDNIRVGKISRVENKKHAVVWHSDCRPELE</sequence>
<evidence type="ECO:0000313" key="2">
    <source>
        <dbReference type="Proteomes" id="UP000789572"/>
    </source>
</evidence>
<dbReference type="AlphaFoldDB" id="A0A9N9GZC2"/>
<dbReference type="EMBL" id="CAJVPJ010003154">
    <property type="protein sequence ID" value="CAG8636034.1"/>
    <property type="molecule type" value="Genomic_DNA"/>
</dbReference>
<gene>
    <name evidence="1" type="ORF">POCULU_LOCUS9161</name>
</gene>
<comment type="caution">
    <text evidence="1">The sequence shown here is derived from an EMBL/GenBank/DDBJ whole genome shotgun (WGS) entry which is preliminary data.</text>
</comment>
<accession>A0A9N9GZC2</accession>
<feature type="non-terminal residue" evidence="1">
    <location>
        <position position="1"/>
    </location>
</feature>
<keyword evidence="2" id="KW-1185">Reference proteome</keyword>
<name>A0A9N9GZC2_9GLOM</name>
<evidence type="ECO:0000313" key="1">
    <source>
        <dbReference type="EMBL" id="CAG8636034.1"/>
    </source>
</evidence>
<reference evidence="1" key="1">
    <citation type="submission" date="2021-06" db="EMBL/GenBank/DDBJ databases">
        <authorList>
            <person name="Kallberg Y."/>
            <person name="Tangrot J."/>
            <person name="Rosling A."/>
        </authorList>
    </citation>
    <scope>NUCLEOTIDE SEQUENCE</scope>
    <source>
        <strain evidence="1">IA702</strain>
    </source>
</reference>
<dbReference type="Proteomes" id="UP000789572">
    <property type="component" value="Unassembled WGS sequence"/>
</dbReference>